<organism evidence="2 3">
    <name type="scientific">Pseudomassariella vexata</name>
    <dbReference type="NCBI Taxonomy" id="1141098"/>
    <lineage>
        <taxon>Eukaryota</taxon>
        <taxon>Fungi</taxon>
        <taxon>Dikarya</taxon>
        <taxon>Ascomycota</taxon>
        <taxon>Pezizomycotina</taxon>
        <taxon>Sordariomycetes</taxon>
        <taxon>Xylariomycetidae</taxon>
        <taxon>Amphisphaeriales</taxon>
        <taxon>Pseudomassariaceae</taxon>
        <taxon>Pseudomassariella</taxon>
    </lineage>
</organism>
<keyword evidence="3" id="KW-1185">Reference proteome</keyword>
<feature type="region of interest" description="Disordered" evidence="1">
    <location>
        <begin position="243"/>
        <end position="280"/>
    </location>
</feature>
<dbReference type="EMBL" id="MCFJ01000009">
    <property type="protein sequence ID" value="ORY62308.1"/>
    <property type="molecule type" value="Genomic_DNA"/>
</dbReference>
<dbReference type="OrthoDB" id="3564157at2759"/>
<evidence type="ECO:0000256" key="1">
    <source>
        <dbReference type="SAM" id="MobiDB-lite"/>
    </source>
</evidence>
<dbReference type="Proteomes" id="UP000193689">
    <property type="component" value="Unassembled WGS sequence"/>
</dbReference>
<gene>
    <name evidence="2" type="ORF">BCR38DRAFT_486573</name>
</gene>
<reference evidence="2 3" key="1">
    <citation type="submission" date="2016-07" db="EMBL/GenBank/DDBJ databases">
        <title>Pervasive Adenine N6-methylation of Active Genes in Fungi.</title>
        <authorList>
            <consortium name="DOE Joint Genome Institute"/>
            <person name="Mondo S.J."/>
            <person name="Dannebaum R.O."/>
            <person name="Kuo R.C."/>
            <person name="Labutti K."/>
            <person name="Haridas S."/>
            <person name="Kuo A."/>
            <person name="Salamov A."/>
            <person name="Ahrendt S.R."/>
            <person name="Lipzen A."/>
            <person name="Sullivan W."/>
            <person name="Andreopoulos W.B."/>
            <person name="Clum A."/>
            <person name="Lindquist E."/>
            <person name="Daum C."/>
            <person name="Ramamoorthy G.K."/>
            <person name="Gryganskyi A."/>
            <person name="Culley D."/>
            <person name="Magnuson J.K."/>
            <person name="James T.Y."/>
            <person name="O'Malley M.A."/>
            <person name="Stajich J.E."/>
            <person name="Spatafora J.W."/>
            <person name="Visel A."/>
            <person name="Grigoriev I.V."/>
        </authorList>
    </citation>
    <scope>NUCLEOTIDE SEQUENCE [LARGE SCALE GENOMIC DNA]</scope>
    <source>
        <strain evidence="2 3">CBS 129021</strain>
    </source>
</reference>
<evidence type="ECO:0000313" key="3">
    <source>
        <dbReference type="Proteomes" id="UP000193689"/>
    </source>
</evidence>
<dbReference type="GeneID" id="63780261"/>
<proteinExistence type="predicted"/>
<protein>
    <submittedName>
        <fullName evidence="2">Uncharacterized protein</fullName>
    </submittedName>
</protein>
<feature type="region of interest" description="Disordered" evidence="1">
    <location>
        <begin position="47"/>
        <end position="72"/>
    </location>
</feature>
<dbReference type="AlphaFoldDB" id="A0A1Y2DSQ9"/>
<evidence type="ECO:0000313" key="2">
    <source>
        <dbReference type="EMBL" id="ORY62308.1"/>
    </source>
</evidence>
<name>A0A1Y2DSQ9_9PEZI</name>
<sequence length="280" mass="31125">MNGKDFDDIDHIDAFFKENSIPVDCNLLAKDVFNIFLKVKSRKRQPLTPADESRSSVAGSSFGANDDQEQDASLDVPAPEFTSEDPFCISLYLSHADILKVTSARRCVGKHCFISRNTVNLHRLVVRNQKTLIRWRKTGKKDEPFSQTWYWIVDPDTVPNCEVAIGEDCETQDRDTVDDAEDDDDDENDAVVSELVHSRSPTQLAHGFSQSHNLPVAEQADIEETLARLNVYSAISLASAKRKAALPGFAQTPSPASKRARTSSDGLRAPSMQSDSHRSM</sequence>
<accession>A0A1Y2DSQ9</accession>
<comment type="caution">
    <text evidence="2">The sequence shown here is derived from an EMBL/GenBank/DDBJ whole genome shotgun (WGS) entry which is preliminary data.</text>
</comment>
<dbReference type="RefSeq" id="XP_040714144.1">
    <property type="nucleotide sequence ID" value="XM_040864049.1"/>
</dbReference>
<dbReference type="InParanoid" id="A0A1Y2DSQ9"/>